<dbReference type="Gene3D" id="2.40.10.180">
    <property type="entry name" value="Phage tail proteins"/>
    <property type="match status" value="1"/>
</dbReference>
<dbReference type="PATRIC" id="fig|104102.7.peg.3115"/>
<comment type="caution">
    <text evidence="1">The sequence shown here is derived from an EMBL/GenBank/DDBJ whole genome shotgun (WGS) entry which is preliminary data.</text>
</comment>
<dbReference type="GeneID" id="89478581"/>
<evidence type="ECO:0008006" key="3">
    <source>
        <dbReference type="Google" id="ProtNLM"/>
    </source>
</evidence>
<dbReference type="STRING" id="104102.AtDm6_3161"/>
<sequence length="134" mass="14021">MGPVDFDKLVLGPCDAVFGEVVTFQSSLLGKAVILSGIFDDGYRAISPLGDLPGQSPTHITGSDARVGVRLSLFPVPPAQGDLLTIRGRVWRIREVQPDSHGGAHIELNAADGENDALSCGTTGGRGQTAVKRN</sequence>
<keyword evidence="2" id="KW-1185">Reference proteome</keyword>
<dbReference type="InterPro" id="IPR053734">
    <property type="entry name" value="Phage_Head-Tail_Connect_sf"/>
</dbReference>
<dbReference type="EMBL" id="JOKM01000103">
    <property type="protein sequence ID" value="KGB21166.1"/>
    <property type="molecule type" value="Genomic_DNA"/>
</dbReference>
<proteinExistence type="predicted"/>
<accession>A0A094ZEY5</accession>
<gene>
    <name evidence="1" type="ORF">AtDm6_3161</name>
</gene>
<reference evidence="1 2" key="1">
    <citation type="submission" date="2014-06" db="EMBL/GenBank/DDBJ databases">
        <title>Functional and comparative genomic analyses of the Drosophila gut microbiota identify candidate symbiosis factors.</title>
        <authorList>
            <person name="Newell P.D."/>
            <person name="Chaston J.M."/>
            <person name="Douglas A.E."/>
        </authorList>
    </citation>
    <scope>NUCLEOTIDE SEQUENCE [LARGE SCALE GENOMIC DNA]</scope>
    <source>
        <strain evidence="1 2">DmCS_006</strain>
    </source>
</reference>
<dbReference type="GO" id="GO:0019068">
    <property type="term" value="P:virion assembly"/>
    <property type="evidence" value="ECO:0007669"/>
    <property type="project" value="InterPro"/>
</dbReference>
<organism evidence="1 2">
    <name type="scientific">Acetobacter tropicalis</name>
    <dbReference type="NCBI Taxonomy" id="104102"/>
    <lineage>
        <taxon>Bacteria</taxon>
        <taxon>Pseudomonadati</taxon>
        <taxon>Pseudomonadota</taxon>
        <taxon>Alphaproteobacteria</taxon>
        <taxon>Acetobacterales</taxon>
        <taxon>Acetobacteraceae</taxon>
        <taxon>Acetobacter</taxon>
    </lineage>
</organism>
<dbReference type="Proteomes" id="UP000029448">
    <property type="component" value="Unassembled WGS sequence"/>
</dbReference>
<name>A0A094ZEY5_9PROT</name>
<evidence type="ECO:0000313" key="2">
    <source>
        <dbReference type="Proteomes" id="UP000029448"/>
    </source>
</evidence>
<protein>
    <recommendedName>
        <fullName evidence="3">Phage protein</fullName>
    </recommendedName>
</protein>
<dbReference type="Pfam" id="PF05354">
    <property type="entry name" value="Phage_attach"/>
    <property type="match status" value="1"/>
</dbReference>
<dbReference type="InterPro" id="IPR008018">
    <property type="entry name" value="Phage_tail_attach_FII"/>
</dbReference>
<evidence type="ECO:0000313" key="1">
    <source>
        <dbReference type="EMBL" id="KGB21166.1"/>
    </source>
</evidence>
<dbReference type="AlphaFoldDB" id="A0A094ZEY5"/>
<dbReference type="RefSeq" id="WP_187668572.1">
    <property type="nucleotide sequence ID" value="NZ_JACAOJ010000014.1"/>
</dbReference>